<protein>
    <submittedName>
        <fullName evidence="2">Uncharacterized protein</fullName>
    </submittedName>
</protein>
<dbReference type="Proteomes" id="UP001469553">
    <property type="component" value="Unassembled WGS sequence"/>
</dbReference>
<evidence type="ECO:0000313" key="3">
    <source>
        <dbReference type="Proteomes" id="UP001469553"/>
    </source>
</evidence>
<proteinExistence type="predicted"/>
<name>A0ABV0ZRU2_9TELE</name>
<reference evidence="2 3" key="1">
    <citation type="submission" date="2021-06" db="EMBL/GenBank/DDBJ databases">
        <authorList>
            <person name="Palmer J.M."/>
        </authorList>
    </citation>
    <scope>NUCLEOTIDE SEQUENCE [LARGE SCALE GENOMIC DNA]</scope>
    <source>
        <strain evidence="2 3">AS_MEX2019</strain>
        <tissue evidence="2">Muscle</tissue>
    </source>
</reference>
<organism evidence="2 3">
    <name type="scientific">Ameca splendens</name>
    <dbReference type="NCBI Taxonomy" id="208324"/>
    <lineage>
        <taxon>Eukaryota</taxon>
        <taxon>Metazoa</taxon>
        <taxon>Chordata</taxon>
        <taxon>Craniata</taxon>
        <taxon>Vertebrata</taxon>
        <taxon>Euteleostomi</taxon>
        <taxon>Actinopterygii</taxon>
        <taxon>Neopterygii</taxon>
        <taxon>Teleostei</taxon>
        <taxon>Neoteleostei</taxon>
        <taxon>Acanthomorphata</taxon>
        <taxon>Ovalentaria</taxon>
        <taxon>Atherinomorphae</taxon>
        <taxon>Cyprinodontiformes</taxon>
        <taxon>Goodeidae</taxon>
        <taxon>Ameca</taxon>
    </lineage>
</organism>
<evidence type="ECO:0000256" key="1">
    <source>
        <dbReference type="SAM" id="MobiDB-lite"/>
    </source>
</evidence>
<dbReference type="EMBL" id="JAHRIP010069692">
    <property type="protein sequence ID" value="MEQ2308736.1"/>
    <property type="molecule type" value="Genomic_DNA"/>
</dbReference>
<feature type="region of interest" description="Disordered" evidence="1">
    <location>
        <begin position="76"/>
        <end position="96"/>
    </location>
</feature>
<comment type="caution">
    <text evidence="2">The sequence shown here is derived from an EMBL/GenBank/DDBJ whole genome shotgun (WGS) entry which is preliminary data.</text>
</comment>
<keyword evidence="3" id="KW-1185">Reference proteome</keyword>
<gene>
    <name evidence="2" type="ORF">AMECASPLE_031279</name>
</gene>
<sequence length="139" mass="14549">MNAGDNVPRFVSHYLDELPPVTFTSMDVCGLLSKMEQLHVAVSAMKQLVQCQAKVSEGLHNVTVDLRSRMSALEQHIDQGSAAGSAPARENGAADTDLIAARDMGHCLQGPEGQPLSASKVDATLMCTGGTTLSAGSPK</sequence>
<accession>A0ABV0ZRU2</accession>
<evidence type="ECO:0000313" key="2">
    <source>
        <dbReference type="EMBL" id="MEQ2308736.1"/>
    </source>
</evidence>